<dbReference type="HOGENOM" id="CLU_084247_0_3_1"/>
<accession>A0A067P3K0</accession>
<proteinExistence type="predicted"/>
<evidence type="ECO:0000259" key="2">
    <source>
        <dbReference type="Pfam" id="PF08719"/>
    </source>
</evidence>
<evidence type="ECO:0000313" key="3">
    <source>
        <dbReference type="EMBL" id="KDQ49468.1"/>
    </source>
</evidence>
<dbReference type="EMBL" id="KL197783">
    <property type="protein sequence ID" value="KDQ49468.1"/>
    <property type="molecule type" value="Genomic_DNA"/>
</dbReference>
<dbReference type="Gene3D" id="1.10.357.40">
    <property type="entry name" value="YbiA-like"/>
    <property type="match status" value="1"/>
</dbReference>
<dbReference type="InterPro" id="IPR037238">
    <property type="entry name" value="YbiA-like_sf"/>
</dbReference>
<dbReference type="NCBIfam" id="TIGR02464">
    <property type="entry name" value="ribofla_fusion"/>
    <property type="match status" value="1"/>
</dbReference>
<feature type="compositionally biased region" description="Low complexity" evidence="1">
    <location>
        <begin position="7"/>
        <end position="18"/>
    </location>
</feature>
<dbReference type="InParanoid" id="A0A067P3K0"/>
<dbReference type="STRING" id="933084.A0A067P3K0"/>
<dbReference type="Pfam" id="PF08719">
    <property type="entry name" value="NADAR"/>
    <property type="match status" value="1"/>
</dbReference>
<protein>
    <recommendedName>
        <fullName evidence="2">NADAR domain-containing protein</fullName>
    </recommendedName>
</protein>
<feature type="domain" description="NADAR" evidence="2">
    <location>
        <begin position="49"/>
        <end position="221"/>
    </location>
</feature>
<feature type="compositionally biased region" description="Basic residues" evidence="1">
    <location>
        <begin position="19"/>
        <end position="29"/>
    </location>
</feature>
<keyword evidence="4" id="KW-1185">Reference proteome</keyword>
<name>A0A067P3K0_9AGAM</name>
<sequence>MPKVRTKSTSASSATKGVGKSKGKGKAKAKVPSTLPPADTSDSRDNYVFFWKPNEVHGWASQWYRSPFTVAIPCGPPDDSGNRTNEEHTFQTAEHWMMAQKALLFSDYDTLHTILSITSTDHSSLARVKSLGRQVTPFDDKVWNEKRLGIVIEGNLWKFRGDGELRGKLEGTGERELVEASPRDRIWGIGFGEKNAIGRGRAAWGLNLLGKALMEVRRTLREEEGKEGVRSGVDEGTVDS</sequence>
<evidence type="ECO:0000256" key="1">
    <source>
        <dbReference type="SAM" id="MobiDB-lite"/>
    </source>
</evidence>
<dbReference type="AlphaFoldDB" id="A0A067P3K0"/>
<dbReference type="InterPro" id="IPR012816">
    <property type="entry name" value="NADAR"/>
</dbReference>
<dbReference type="SUPFAM" id="SSF143990">
    <property type="entry name" value="YbiA-like"/>
    <property type="match status" value="1"/>
</dbReference>
<dbReference type="OrthoDB" id="206452at2759"/>
<dbReference type="CDD" id="cd15457">
    <property type="entry name" value="NADAR"/>
    <property type="match status" value="1"/>
</dbReference>
<gene>
    <name evidence="3" type="ORF">JAAARDRAFT_42890</name>
</gene>
<evidence type="ECO:0000313" key="4">
    <source>
        <dbReference type="Proteomes" id="UP000027265"/>
    </source>
</evidence>
<feature type="region of interest" description="Disordered" evidence="1">
    <location>
        <begin position="1"/>
        <end position="40"/>
    </location>
</feature>
<organism evidence="3 4">
    <name type="scientific">Jaapia argillacea MUCL 33604</name>
    <dbReference type="NCBI Taxonomy" id="933084"/>
    <lineage>
        <taxon>Eukaryota</taxon>
        <taxon>Fungi</taxon>
        <taxon>Dikarya</taxon>
        <taxon>Basidiomycota</taxon>
        <taxon>Agaricomycotina</taxon>
        <taxon>Agaricomycetes</taxon>
        <taxon>Agaricomycetidae</taxon>
        <taxon>Jaapiales</taxon>
        <taxon>Jaapiaceae</taxon>
        <taxon>Jaapia</taxon>
    </lineage>
</organism>
<dbReference type="Proteomes" id="UP000027265">
    <property type="component" value="Unassembled WGS sequence"/>
</dbReference>
<reference evidence="4" key="1">
    <citation type="journal article" date="2014" name="Proc. Natl. Acad. Sci. U.S.A.">
        <title>Extensive sampling of basidiomycete genomes demonstrates inadequacy of the white-rot/brown-rot paradigm for wood decay fungi.</title>
        <authorList>
            <person name="Riley R."/>
            <person name="Salamov A.A."/>
            <person name="Brown D.W."/>
            <person name="Nagy L.G."/>
            <person name="Floudas D."/>
            <person name="Held B.W."/>
            <person name="Levasseur A."/>
            <person name="Lombard V."/>
            <person name="Morin E."/>
            <person name="Otillar R."/>
            <person name="Lindquist E.A."/>
            <person name="Sun H."/>
            <person name="LaButti K.M."/>
            <person name="Schmutz J."/>
            <person name="Jabbour D."/>
            <person name="Luo H."/>
            <person name="Baker S.E."/>
            <person name="Pisabarro A.G."/>
            <person name="Walton J.D."/>
            <person name="Blanchette R.A."/>
            <person name="Henrissat B."/>
            <person name="Martin F."/>
            <person name="Cullen D."/>
            <person name="Hibbett D.S."/>
            <person name="Grigoriev I.V."/>
        </authorList>
    </citation>
    <scope>NUCLEOTIDE SEQUENCE [LARGE SCALE GENOMIC DNA]</scope>
    <source>
        <strain evidence="4">MUCL 33604</strain>
    </source>
</reference>